<protein>
    <submittedName>
        <fullName evidence="2">BatD family protein</fullName>
    </submittedName>
</protein>
<feature type="chain" id="PRO_5030847586" evidence="1">
    <location>
        <begin position="27"/>
        <end position="540"/>
    </location>
</feature>
<sequence>MVMTQYRTLSTLILIGCWLLSLPAYAANLTATVSSNQVTKAEVFQLRVIYDEKVDSNSLDFSVLEPSFFLGQPSYSSALNFVNGKRSSRSEWTIALKPKNLGTLKIPAFTVEGSSSSPISIQVSQDTDLPDQDDLAVIQSQLVKAELYPNETTQLKTRLIIKTNPRRLQNVQILPPKNAELTIEESGQANQYQSVVNGIEATIVDQTFTITAQHSGSFVLNSVGFEATFVLGDNRTGTTKLLPIQIAPEQFTIDVSEKPQTTNDNWLPTPQLLLSQTWFDAQGKELSAIDQPTLIALGDSITRELSVNIQGIKAENFPDLSISYPDSVRQYAEKPRFETLDDGSTQMTVKQVLIAQRTGKTLLPAVSIEWFNTLTTDFQTSQLDGIELMVEPASEALNIPLQPTITAAPNNNEQGFQFWPYLTALFAILWLATLTWHMKTRHKLDVPKAEPKNNELESLLNAISNNEIAQTQYFAKLWLTHNRDKDPTIAKQIDHELQQMVSSQFGGNHVEWNNKTLRQLIKKLSRCRSTNENSATLSKL</sequence>
<dbReference type="EMBL" id="JACFYF010000019">
    <property type="protein sequence ID" value="MBA5764388.1"/>
    <property type="molecule type" value="Genomic_DNA"/>
</dbReference>
<dbReference type="PANTHER" id="PTHR40940">
    <property type="entry name" value="PROTEIN BATD-RELATED"/>
    <property type="match status" value="1"/>
</dbReference>
<proteinExistence type="predicted"/>
<dbReference type="Proteomes" id="UP000571701">
    <property type="component" value="Unassembled WGS sequence"/>
</dbReference>
<comment type="caution">
    <text evidence="2">The sequence shown here is derived from an EMBL/GenBank/DDBJ whole genome shotgun (WGS) entry which is preliminary data.</text>
</comment>
<dbReference type="AlphaFoldDB" id="A0A7W2FUB3"/>
<keyword evidence="1" id="KW-0732">Signal</keyword>
<evidence type="ECO:0000256" key="1">
    <source>
        <dbReference type="SAM" id="SignalP"/>
    </source>
</evidence>
<dbReference type="RefSeq" id="WP_182110441.1">
    <property type="nucleotide sequence ID" value="NZ_JACFYF010000019.1"/>
</dbReference>
<accession>A0A7W2FUB3</accession>
<keyword evidence="3" id="KW-1185">Reference proteome</keyword>
<reference evidence="2 3" key="1">
    <citation type="submission" date="2020-07" db="EMBL/GenBank/DDBJ databases">
        <title>Vibrio marinisediminis sp. nov., isolated from marine sediment.</title>
        <authorList>
            <person name="Ji X."/>
        </authorList>
    </citation>
    <scope>NUCLEOTIDE SEQUENCE [LARGE SCALE GENOMIC DNA]</scope>
    <source>
        <strain evidence="2 3">404</strain>
    </source>
</reference>
<dbReference type="InterPro" id="IPR025738">
    <property type="entry name" value="BatD"/>
</dbReference>
<dbReference type="Pfam" id="PF13584">
    <property type="entry name" value="BatD"/>
    <property type="match status" value="1"/>
</dbReference>
<feature type="signal peptide" evidence="1">
    <location>
        <begin position="1"/>
        <end position="26"/>
    </location>
</feature>
<organism evidence="2 3">
    <name type="scientific">Vibrio marinisediminis</name>
    <dbReference type="NCBI Taxonomy" id="2758441"/>
    <lineage>
        <taxon>Bacteria</taxon>
        <taxon>Pseudomonadati</taxon>
        <taxon>Pseudomonadota</taxon>
        <taxon>Gammaproteobacteria</taxon>
        <taxon>Vibrionales</taxon>
        <taxon>Vibrionaceae</taxon>
        <taxon>Vibrio</taxon>
    </lineage>
</organism>
<name>A0A7W2FUB3_9VIBR</name>
<evidence type="ECO:0000313" key="3">
    <source>
        <dbReference type="Proteomes" id="UP000571701"/>
    </source>
</evidence>
<gene>
    <name evidence="2" type="ORF">H2O73_18695</name>
</gene>
<evidence type="ECO:0000313" key="2">
    <source>
        <dbReference type="EMBL" id="MBA5764388.1"/>
    </source>
</evidence>
<dbReference type="PANTHER" id="PTHR40940:SF1">
    <property type="entry name" value="PROTEIN BATD"/>
    <property type="match status" value="1"/>
</dbReference>